<keyword evidence="3" id="KW-1185">Reference proteome</keyword>
<proteinExistence type="predicted"/>
<evidence type="ECO:0000313" key="3">
    <source>
        <dbReference type="Proteomes" id="UP001597349"/>
    </source>
</evidence>
<dbReference type="RefSeq" id="WP_167391969.1">
    <property type="nucleotide sequence ID" value="NZ_JBHUGY010000019.1"/>
</dbReference>
<comment type="caution">
    <text evidence="2">The sequence shown here is derived from an EMBL/GenBank/DDBJ whole genome shotgun (WGS) entry which is preliminary data.</text>
</comment>
<evidence type="ECO:0000256" key="1">
    <source>
        <dbReference type="SAM" id="Phobius"/>
    </source>
</evidence>
<name>A0ABW4WDN6_9HYPH</name>
<organism evidence="2 3">
    <name type="scientific">Mesorhizobium calcicola</name>
    <dbReference type="NCBI Taxonomy" id="1300310"/>
    <lineage>
        <taxon>Bacteria</taxon>
        <taxon>Pseudomonadati</taxon>
        <taxon>Pseudomonadota</taxon>
        <taxon>Alphaproteobacteria</taxon>
        <taxon>Hyphomicrobiales</taxon>
        <taxon>Phyllobacteriaceae</taxon>
        <taxon>Mesorhizobium</taxon>
    </lineage>
</organism>
<evidence type="ECO:0000313" key="2">
    <source>
        <dbReference type="EMBL" id="MFD2053707.1"/>
    </source>
</evidence>
<dbReference type="EMBL" id="JBHUGY010000019">
    <property type="protein sequence ID" value="MFD2053707.1"/>
    <property type="molecule type" value="Genomic_DNA"/>
</dbReference>
<reference evidence="3" key="1">
    <citation type="journal article" date="2019" name="Int. J. Syst. Evol. Microbiol.">
        <title>The Global Catalogue of Microorganisms (GCM) 10K type strain sequencing project: providing services to taxonomists for standard genome sequencing and annotation.</title>
        <authorList>
            <consortium name="The Broad Institute Genomics Platform"/>
            <consortium name="The Broad Institute Genome Sequencing Center for Infectious Disease"/>
            <person name="Wu L."/>
            <person name="Ma J."/>
        </authorList>
    </citation>
    <scope>NUCLEOTIDE SEQUENCE [LARGE SCALE GENOMIC DNA]</scope>
    <source>
        <strain evidence="3">CGMCC 1.16226</strain>
    </source>
</reference>
<keyword evidence="1" id="KW-0812">Transmembrane</keyword>
<accession>A0ABW4WDN6</accession>
<feature type="transmembrane region" description="Helical" evidence="1">
    <location>
        <begin position="12"/>
        <end position="31"/>
    </location>
</feature>
<keyword evidence="1" id="KW-0472">Membrane</keyword>
<gene>
    <name evidence="2" type="ORF">ACFSQT_11590</name>
</gene>
<protein>
    <submittedName>
        <fullName evidence="2">Uncharacterized protein</fullName>
    </submittedName>
</protein>
<sequence>MKAQQDGVTVTVSIGGAEVLMVQILWMSFALPHDAFLKRNNVDGTAFHSIVKQPSCGP</sequence>
<keyword evidence="1" id="KW-1133">Transmembrane helix</keyword>
<dbReference type="Proteomes" id="UP001597349">
    <property type="component" value="Unassembled WGS sequence"/>
</dbReference>